<dbReference type="InterPro" id="IPR011701">
    <property type="entry name" value="MFS"/>
</dbReference>
<evidence type="ECO:0000256" key="3">
    <source>
        <dbReference type="ARBA" id="ARBA00022475"/>
    </source>
</evidence>
<dbReference type="InterPro" id="IPR050171">
    <property type="entry name" value="MFS_Transporters"/>
</dbReference>
<evidence type="ECO:0000256" key="7">
    <source>
        <dbReference type="SAM" id="Phobius"/>
    </source>
</evidence>
<feature type="transmembrane region" description="Helical" evidence="7">
    <location>
        <begin position="380"/>
        <end position="409"/>
    </location>
</feature>
<evidence type="ECO:0000313" key="9">
    <source>
        <dbReference type="Proteomes" id="UP001500305"/>
    </source>
</evidence>
<evidence type="ECO:0000256" key="1">
    <source>
        <dbReference type="ARBA" id="ARBA00004651"/>
    </source>
</evidence>
<keyword evidence="2" id="KW-0813">Transport</keyword>
<gene>
    <name evidence="8" type="ORF">GCM10010430_64470</name>
</gene>
<proteinExistence type="predicted"/>
<evidence type="ECO:0000256" key="5">
    <source>
        <dbReference type="ARBA" id="ARBA00022989"/>
    </source>
</evidence>
<dbReference type="PANTHER" id="PTHR23517:SF2">
    <property type="entry name" value="MULTIDRUG RESISTANCE PROTEIN MDTH"/>
    <property type="match status" value="1"/>
</dbReference>
<feature type="transmembrane region" description="Helical" evidence="7">
    <location>
        <begin position="179"/>
        <end position="202"/>
    </location>
</feature>
<dbReference type="Pfam" id="PF07690">
    <property type="entry name" value="MFS_1"/>
    <property type="match status" value="1"/>
</dbReference>
<organism evidence="8 9">
    <name type="scientific">Kitasatospora cystarginea</name>
    <dbReference type="NCBI Taxonomy" id="58350"/>
    <lineage>
        <taxon>Bacteria</taxon>
        <taxon>Bacillati</taxon>
        <taxon>Actinomycetota</taxon>
        <taxon>Actinomycetes</taxon>
        <taxon>Kitasatosporales</taxon>
        <taxon>Streptomycetaceae</taxon>
        <taxon>Kitasatospora</taxon>
    </lineage>
</organism>
<name>A0ABN3ET58_9ACTN</name>
<dbReference type="Gene3D" id="1.20.1250.20">
    <property type="entry name" value="MFS general substrate transporter like domains"/>
    <property type="match status" value="1"/>
</dbReference>
<accession>A0ABN3ET58</accession>
<feature type="transmembrane region" description="Helical" evidence="7">
    <location>
        <begin position="29"/>
        <end position="51"/>
    </location>
</feature>
<evidence type="ECO:0000256" key="4">
    <source>
        <dbReference type="ARBA" id="ARBA00022692"/>
    </source>
</evidence>
<keyword evidence="6 7" id="KW-0472">Membrane</keyword>
<comment type="caution">
    <text evidence="8">The sequence shown here is derived from an EMBL/GenBank/DDBJ whole genome shotgun (WGS) entry which is preliminary data.</text>
</comment>
<feature type="transmembrane region" description="Helical" evidence="7">
    <location>
        <begin position="305"/>
        <end position="333"/>
    </location>
</feature>
<keyword evidence="4 7" id="KW-0812">Transmembrane</keyword>
<evidence type="ECO:0000313" key="8">
    <source>
        <dbReference type="EMBL" id="GAA2269831.1"/>
    </source>
</evidence>
<protein>
    <submittedName>
        <fullName evidence="8">MFS transporter</fullName>
    </submittedName>
</protein>
<dbReference type="InterPro" id="IPR036259">
    <property type="entry name" value="MFS_trans_sf"/>
</dbReference>
<feature type="transmembrane region" description="Helical" evidence="7">
    <location>
        <begin position="57"/>
        <end position="80"/>
    </location>
</feature>
<dbReference type="PANTHER" id="PTHR23517">
    <property type="entry name" value="RESISTANCE PROTEIN MDTM, PUTATIVE-RELATED-RELATED"/>
    <property type="match status" value="1"/>
</dbReference>
<reference evidence="8 9" key="1">
    <citation type="journal article" date="2019" name="Int. J. Syst. Evol. Microbiol.">
        <title>The Global Catalogue of Microorganisms (GCM) 10K type strain sequencing project: providing services to taxonomists for standard genome sequencing and annotation.</title>
        <authorList>
            <consortium name="The Broad Institute Genomics Platform"/>
            <consortium name="The Broad Institute Genome Sequencing Center for Infectious Disease"/>
            <person name="Wu L."/>
            <person name="Ma J."/>
        </authorList>
    </citation>
    <scope>NUCLEOTIDE SEQUENCE [LARGE SCALE GENOMIC DNA]</scope>
    <source>
        <strain evidence="8 9">JCM 7356</strain>
    </source>
</reference>
<evidence type="ECO:0000256" key="2">
    <source>
        <dbReference type="ARBA" id="ARBA00022448"/>
    </source>
</evidence>
<evidence type="ECO:0000256" key="6">
    <source>
        <dbReference type="ARBA" id="ARBA00023136"/>
    </source>
</evidence>
<keyword evidence="5 7" id="KW-1133">Transmembrane helix</keyword>
<keyword evidence="3" id="KW-1003">Cell membrane</keyword>
<comment type="subcellular location">
    <subcellularLocation>
        <location evidence="1">Cell membrane</location>
        <topology evidence="1">Multi-pass membrane protein</topology>
    </subcellularLocation>
</comment>
<feature type="transmembrane region" description="Helical" evidence="7">
    <location>
        <begin position="263"/>
        <end position="284"/>
    </location>
</feature>
<dbReference type="RefSeq" id="WP_344640083.1">
    <property type="nucleotide sequence ID" value="NZ_BAAATR010000039.1"/>
</dbReference>
<dbReference type="Proteomes" id="UP001500305">
    <property type="component" value="Unassembled WGS sequence"/>
</dbReference>
<feature type="transmembrane region" description="Helical" evidence="7">
    <location>
        <begin position="153"/>
        <end position="173"/>
    </location>
</feature>
<sequence length="428" mass="43649">MTPTTTVTPSAVPARRRSPLHPDPMVRRLAGITLINCLGNGLFATLGVLFFTRLLGFGAAQVGTALTAAGLCGVLAGIPAGRAADRWGSKPVLVTLVTIDAVGTVGYVLVHDYVAFLLLSCLVTAVDRGSAAVRNALYAEVLPAERRVAGRAYLRVVTNVGLGAGTAVAALALQADTRAAYVSAFLGDALSFVLVAVLFALIPVPVRARTADTDGAAVQGKDRNPALRNAPFLAVTGLNALLGLQFAMLEVGVPLWIVSHTHAPRVMVAGSMIVNTLVVVALQLRATKGTEQPEAAGRIFGRGGLLVAASCLVLALAGGVSAWAAALLVVAGVGLQALGEIFSQAAGWALSYDLAGEGAHGAYQGVFGTGMSTAQMLGPALITTVVIAHGPVGWALLAAIFASSGLAMTPTVRWAQRRKTGSGTHQGS</sequence>
<dbReference type="SUPFAM" id="SSF103473">
    <property type="entry name" value="MFS general substrate transporter"/>
    <property type="match status" value="1"/>
</dbReference>
<feature type="transmembrane region" description="Helical" evidence="7">
    <location>
        <begin position="232"/>
        <end position="257"/>
    </location>
</feature>
<keyword evidence="9" id="KW-1185">Reference proteome</keyword>
<dbReference type="EMBL" id="BAAATR010000039">
    <property type="protein sequence ID" value="GAA2269831.1"/>
    <property type="molecule type" value="Genomic_DNA"/>
</dbReference>